<evidence type="ECO:0000313" key="1">
    <source>
        <dbReference type="EMBL" id="KAJ8318262.1"/>
    </source>
</evidence>
<dbReference type="Proteomes" id="UP001217089">
    <property type="component" value="Unassembled WGS sequence"/>
</dbReference>
<evidence type="ECO:0000313" key="2">
    <source>
        <dbReference type="Proteomes" id="UP001217089"/>
    </source>
</evidence>
<sequence length="94" mass="10725">MTPFVLNFSNYVSIVTNRNECTFTMEIKTSIQKEIFSQCVHFSLEDTNGVFLAAIQTKSDSDCKYLAILLMLALQHDYLQTIVFVPVGRLKARN</sequence>
<name>A0ABQ9FLX2_TEGGR</name>
<dbReference type="EMBL" id="JARBDR010000214">
    <property type="protein sequence ID" value="KAJ8318262.1"/>
    <property type="molecule type" value="Genomic_DNA"/>
</dbReference>
<organism evidence="1 2">
    <name type="scientific">Tegillarca granosa</name>
    <name type="common">Malaysian cockle</name>
    <name type="synonym">Anadara granosa</name>
    <dbReference type="NCBI Taxonomy" id="220873"/>
    <lineage>
        <taxon>Eukaryota</taxon>
        <taxon>Metazoa</taxon>
        <taxon>Spiralia</taxon>
        <taxon>Lophotrochozoa</taxon>
        <taxon>Mollusca</taxon>
        <taxon>Bivalvia</taxon>
        <taxon>Autobranchia</taxon>
        <taxon>Pteriomorphia</taxon>
        <taxon>Arcoida</taxon>
        <taxon>Arcoidea</taxon>
        <taxon>Arcidae</taxon>
        <taxon>Tegillarca</taxon>
    </lineage>
</organism>
<comment type="caution">
    <text evidence="1">The sequence shown here is derived from an EMBL/GenBank/DDBJ whole genome shotgun (WGS) entry which is preliminary data.</text>
</comment>
<protein>
    <submittedName>
        <fullName evidence="1">Uncharacterized protein</fullName>
    </submittedName>
</protein>
<accession>A0ABQ9FLX2</accession>
<proteinExistence type="predicted"/>
<keyword evidence="2" id="KW-1185">Reference proteome</keyword>
<reference evidence="1 2" key="1">
    <citation type="submission" date="2022-12" db="EMBL/GenBank/DDBJ databases">
        <title>Chromosome-level genome of Tegillarca granosa.</title>
        <authorList>
            <person name="Kim J."/>
        </authorList>
    </citation>
    <scope>NUCLEOTIDE SEQUENCE [LARGE SCALE GENOMIC DNA]</scope>
    <source>
        <strain evidence="1">Teg-2019</strain>
        <tissue evidence="1">Adductor muscle</tissue>
    </source>
</reference>
<gene>
    <name evidence="1" type="ORF">KUTeg_003353</name>
</gene>